<comment type="caution">
    <text evidence="5">The sequence shown here is derived from an EMBL/GenBank/DDBJ whole genome shotgun (WGS) entry which is preliminary data.</text>
</comment>
<reference evidence="5 6" key="1">
    <citation type="submission" date="2020-09" db="EMBL/GenBank/DDBJ databases">
        <title>Flavimobilis rhizosphaerae sp. nov., isolated from rhizosphere soil of Spartina alterniflora.</title>
        <authorList>
            <person name="Hanqin C."/>
        </authorList>
    </citation>
    <scope>NUCLEOTIDE SEQUENCE [LARGE SCALE GENOMIC DNA]</scope>
    <source>
        <strain evidence="5 6">GY 10621</strain>
    </source>
</reference>
<dbReference type="InterPro" id="IPR000524">
    <property type="entry name" value="Tscrpt_reg_HTH_GntR"/>
</dbReference>
<dbReference type="InterPro" id="IPR036388">
    <property type="entry name" value="WH-like_DNA-bd_sf"/>
</dbReference>
<name>A0ABR9DQ98_9MICO</name>
<evidence type="ECO:0000256" key="1">
    <source>
        <dbReference type="ARBA" id="ARBA00023015"/>
    </source>
</evidence>
<dbReference type="SUPFAM" id="SSF46785">
    <property type="entry name" value="Winged helix' DNA-binding domain"/>
    <property type="match status" value="1"/>
</dbReference>
<protein>
    <submittedName>
        <fullName evidence="5">GntR family transcriptional regulator</fullName>
    </submittedName>
</protein>
<evidence type="ECO:0000313" key="5">
    <source>
        <dbReference type="EMBL" id="MBD9699302.1"/>
    </source>
</evidence>
<dbReference type="PANTHER" id="PTHR38445:SF7">
    <property type="entry name" value="GNTR-FAMILY TRANSCRIPTIONAL REGULATOR"/>
    <property type="match status" value="1"/>
</dbReference>
<dbReference type="EMBL" id="JACZDF010000003">
    <property type="protein sequence ID" value="MBD9699302.1"/>
    <property type="molecule type" value="Genomic_DNA"/>
</dbReference>
<dbReference type="SMART" id="SM00345">
    <property type="entry name" value="HTH_GNTR"/>
    <property type="match status" value="1"/>
</dbReference>
<dbReference type="PANTHER" id="PTHR38445">
    <property type="entry name" value="HTH-TYPE TRANSCRIPTIONAL REPRESSOR YTRA"/>
    <property type="match status" value="1"/>
</dbReference>
<keyword evidence="2" id="KW-0238">DNA-binding</keyword>
<dbReference type="PROSITE" id="PS50949">
    <property type="entry name" value="HTH_GNTR"/>
    <property type="match status" value="1"/>
</dbReference>
<evidence type="ECO:0000313" key="6">
    <source>
        <dbReference type="Proteomes" id="UP000642107"/>
    </source>
</evidence>
<keyword evidence="1" id="KW-0805">Transcription regulation</keyword>
<sequence length="120" mass="12721">MLLTIDPAAPEPLFEQLAAQLRAAIAAGTLSAGDRLAPARDVAASLDINLHTVLRAYQELRDEGLVELRRGRGATVAARADDAGLRDAGLRAAIDTLVAESRRLGLDPRTTTALVKEALR</sequence>
<dbReference type="InterPro" id="IPR036390">
    <property type="entry name" value="WH_DNA-bd_sf"/>
</dbReference>
<organism evidence="5 6">
    <name type="scientific">Flavimobilis rhizosphaerae</name>
    <dbReference type="NCBI Taxonomy" id="2775421"/>
    <lineage>
        <taxon>Bacteria</taxon>
        <taxon>Bacillati</taxon>
        <taxon>Actinomycetota</taxon>
        <taxon>Actinomycetes</taxon>
        <taxon>Micrococcales</taxon>
        <taxon>Jonesiaceae</taxon>
        <taxon>Flavimobilis</taxon>
    </lineage>
</organism>
<dbReference type="Proteomes" id="UP000642107">
    <property type="component" value="Unassembled WGS sequence"/>
</dbReference>
<feature type="domain" description="HTH gntR-type" evidence="4">
    <location>
        <begin position="11"/>
        <end position="79"/>
    </location>
</feature>
<keyword evidence="3" id="KW-0804">Transcription</keyword>
<proteinExistence type="predicted"/>
<evidence type="ECO:0000259" key="4">
    <source>
        <dbReference type="PROSITE" id="PS50949"/>
    </source>
</evidence>
<dbReference type="Gene3D" id="1.10.10.10">
    <property type="entry name" value="Winged helix-like DNA-binding domain superfamily/Winged helix DNA-binding domain"/>
    <property type="match status" value="1"/>
</dbReference>
<evidence type="ECO:0000256" key="2">
    <source>
        <dbReference type="ARBA" id="ARBA00023125"/>
    </source>
</evidence>
<dbReference type="Pfam" id="PF00392">
    <property type="entry name" value="GntR"/>
    <property type="match status" value="1"/>
</dbReference>
<accession>A0ABR9DQ98</accession>
<gene>
    <name evidence="5" type="ORF">IGS67_07330</name>
</gene>
<evidence type="ECO:0000256" key="3">
    <source>
        <dbReference type="ARBA" id="ARBA00023163"/>
    </source>
</evidence>
<keyword evidence="6" id="KW-1185">Reference proteome</keyword>
<dbReference type="RefSeq" id="WP_192279244.1">
    <property type="nucleotide sequence ID" value="NZ_JACZDF010000003.1"/>
</dbReference>